<proteinExistence type="predicted"/>
<keyword evidence="2" id="KW-1185">Reference proteome</keyword>
<dbReference type="EMBL" id="SBJO01000070">
    <property type="protein sequence ID" value="KAF9763517.1"/>
    <property type="molecule type" value="Genomic_DNA"/>
</dbReference>
<name>A0A9P6GYY7_9MICR</name>
<gene>
    <name evidence="1" type="ORF">NGRA_1209</name>
</gene>
<reference evidence="1 2" key="1">
    <citation type="journal article" date="2020" name="Genome Biol. Evol.">
        <title>Comparative genomics of strictly vertically transmitted, feminizing microsporidia endosymbionts of amphipod crustaceans.</title>
        <authorList>
            <person name="Cormier A."/>
            <person name="Chebbi M.A."/>
            <person name="Giraud I."/>
            <person name="Wattier R."/>
            <person name="Teixeira M."/>
            <person name="Gilbert C."/>
            <person name="Rigaud T."/>
            <person name="Cordaux R."/>
        </authorList>
    </citation>
    <scope>NUCLEOTIDE SEQUENCE [LARGE SCALE GENOMIC DNA]</scope>
    <source>
        <strain evidence="1 2">Ou3-Ou53</strain>
    </source>
</reference>
<sequence>MNRISETVENDILGKCTYEIYFWNIPRGQKDPLFFYKFQYTNNHLNGLVDFDRIMVDCRRPYRFSDRILSYHCVMTGHKLVRDYKHYNIMYTGKYRNYDGDDCKLTFSDIYFVQRKDSNQIILKLNDEKNWKQKSWNYLRGHYILLSLMSESFVTLADKKFDISSYEVPFVYFKYNEELKNVFERVFLFFNGEKGNFFECIEMLKELYEDEQNGTELNETEESKEEEAYFNVYKMVIDLINVTKTLIDKSWEIQSSSYKNDENNVITIDKAITITFDIDLTDVKVRFYNSIKDEIDLSQRFITIGKSVVIKYEDIENPNLCYIKIEIGISETDLIYVFESTFESLETKRERLSVVDS</sequence>
<organism evidence="1 2">
    <name type="scientific">Nosema granulosis</name>
    <dbReference type="NCBI Taxonomy" id="83296"/>
    <lineage>
        <taxon>Eukaryota</taxon>
        <taxon>Fungi</taxon>
        <taxon>Fungi incertae sedis</taxon>
        <taxon>Microsporidia</taxon>
        <taxon>Nosematidae</taxon>
        <taxon>Nosema</taxon>
    </lineage>
</organism>
<evidence type="ECO:0000313" key="1">
    <source>
        <dbReference type="EMBL" id="KAF9763517.1"/>
    </source>
</evidence>
<comment type="caution">
    <text evidence="1">The sequence shown here is derived from an EMBL/GenBank/DDBJ whole genome shotgun (WGS) entry which is preliminary data.</text>
</comment>
<dbReference type="Proteomes" id="UP000740883">
    <property type="component" value="Unassembled WGS sequence"/>
</dbReference>
<dbReference type="AlphaFoldDB" id="A0A9P6GYY7"/>
<protein>
    <submittedName>
        <fullName evidence="1">Uncharacterized protein</fullName>
    </submittedName>
</protein>
<accession>A0A9P6GYY7</accession>
<evidence type="ECO:0000313" key="2">
    <source>
        <dbReference type="Proteomes" id="UP000740883"/>
    </source>
</evidence>